<dbReference type="AlphaFoldDB" id="A0A3N9U4C4"/>
<sequence length="493" mass="55851">MLYGRQILLIVVSLYTLRIVLDELGIQDYGIYSVVASIVALCTFVGGTMASATQRYFSFALGKKDTKLLKKTFSVNLVLYFLIGGVALILLEGVGTWYVSQYLNVPLERKESAVVLYHYSALTFFFTILITPLVSIFIAHEDMKLYALLSIFEALLKLLSVFVLQLIDFDKLELYGLLLLIVSVMNFLLLVVVCVYKYEECQFKKIYWDYSLAKDVLSFTGWTFFGALSNVARNQAITVMLNQFFNPTIVAARAIAVNVATQVNMFSNKFNTGLYPPIIKSYADSDFEELNKLIYVGSKLTFFLMWVFTLPLILEIKFILTLWLGDYPIQAINFTRLALIEALILAVSLPITTAARAPGRVKLYELTLGTIQYFIMVASYFSLKNGFSAESVYVVAIFANLLMFAIRLYLVKGLVGVNIKDYLIFVIKPVLVIFFGPLSIAYLLKVSLDENIINSIIIIVFSGCVSTMFMYFFGLDREWRIKIITFLKSKVNL</sequence>
<accession>A0A3N9U4C4</accession>
<dbReference type="GO" id="GO:0005886">
    <property type="term" value="C:plasma membrane"/>
    <property type="evidence" value="ECO:0007669"/>
    <property type="project" value="UniProtKB-SubCell"/>
</dbReference>
<feature type="transmembrane region" description="Helical" evidence="6">
    <location>
        <begin position="73"/>
        <end position="99"/>
    </location>
</feature>
<feature type="transmembrane region" description="Helical" evidence="6">
    <location>
        <begin position="302"/>
        <end position="325"/>
    </location>
</feature>
<feature type="transmembrane region" description="Helical" evidence="6">
    <location>
        <begin position="456"/>
        <end position="475"/>
    </location>
</feature>
<dbReference type="InterPro" id="IPR050833">
    <property type="entry name" value="Poly_Biosynth_Transport"/>
</dbReference>
<comment type="subcellular location">
    <subcellularLocation>
        <location evidence="1">Cell membrane</location>
        <topology evidence="1">Multi-pass membrane protein</topology>
    </subcellularLocation>
</comment>
<feature type="transmembrane region" description="Helical" evidence="6">
    <location>
        <begin position="145"/>
        <end position="167"/>
    </location>
</feature>
<keyword evidence="8" id="KW-1185">Reference proteome</keyword>
<reference evidence="7 8" key="1">
    <citation type="submission" date="2018-11" db="EMBL/GenBank/DDBJ databases">
        <title>Vibrio LJC006 sp. nov., isolated from seawater during the bloom of the enteromorpha.</title>
        <authorList>
            <person name="Liang J."/>
        </authorList>
    </citation>
    <scope>NUCLEOTIDE SEQUENCE [LARGE SCALE GENOMIC DNA]</scope>
    <source>
        <strain evidence="7 8">LJC006</strain>
    </source>
</reference>
<feature type="transmembrane region" description="Helical" evidence="6">
    <location>
        <begin position="31"/>
        <end position="52"/>
    </location>
</feature>
<keyword evidence="5 6" id="KW-0472">Membrane</keyword>
<evidence type="ECO:0000256" key="3">
    <source>
        <dbReference type="ARBA" id="ARBA00022692"/>
    </source>
</evidence>
<dbReference type="Proteomes" id="UP000281112">
    <property type="component" value="Unassembled WGS sequence"/>
</dbReference>
<gene>
    <name evidence="7" type="ORF">EES38_04500</name>
</gene>
<evidence type="ECO:0000256" key="1">
    <source>
        <dbReference type="ARBA" id="ARBA00004651"/>
    </source>
</evidence>
<keyword evidence="2" id="KW-1003">Cell membrane</keyword>
<feature type="transmembrane region" description="Helical" evidence="6">
    <location>
        <begin position="363"/>
        <end position="381"/>
    </location>
</feature>
<dbReference type="OrthoDB" id="5365632at2"/>
<feature type="transmembrane region" description="Helical" evidence="6">
    <location>
        <begin position="331"/>
        <end position="351"/>
    </location>
</feature>
<evidence type="ECO:0000313" key="8">
    <source>
        <dbReference type="Proteomes" id="UP000281112"/>
    </source>
</evidence>
<organism evidence="7 8">
    <name type="scientific">Vibrio viridaestus</name>
    <dbReference type="NCBI Taxonomy" id="2487322"/>
    <lineage>
        <taxon>Bacteria</taxon>
        <taxon>Pseudomonadati</taxon>
        <taxon>Pseudomonadota</taxon>
        <taxon>Gammaproteobacteria</taxon>
        <taxon>Vibrionales</taxon>
        <taxon>Vibrionaceae</taxon>
        <taxon>Vibrio</taxon>
    </lineage>
</organism>
<keyword evidence="4 6" id="KW-1133">Transmembrane helix</keyword>
<feature type="transmembrane region" description="Helical" evidence="6">
    <location>
        <begin position="119"/>
        <end position="138"/>
    </location>
</feature>
<comment type="caution">
    <text evidence="7">The sequence shown here is derived from an EMBL/GenBank/DDBJ whole genome shotgun (WGS) entry which is preliminary data.</text>
</comment>
<evidence type="ECO:0000256" key="6">
    <source>
        <dbReference type="SAM" id="Phobius"/>
    </source>
</evidence>
<dbReference type="EMBL" id="RJVQ01000002">
    <property type="protein sequence ID" value="RQW64432.1"/>
    <property type="molecule type" value="Genomic_DNA"/>
</dbReference>
<evidence type="ECO:0000256" key="2">
    <source>
        <dbReference type="ARBA" id="ARBA00022475"/>
    </source>
</evidence>
<protein>
    <submittedName>
        <fullName evidence="7">Polysaccharide biosynthesis protein</fullName>
    </submittedName>
</protein>
<keyword evidence="3 6" id="KW-0812">Transmembrane</keyword>
<name>A0A3N9U4C4_9VIBR</name>
<feature type="transmembrane region" description="Helical" evidence="6">
    <location>
        <begin position="173"/>
        <end position="196"/>
    </location>
</feature>
<feature type="transmembrane region" description="Helical" evidence="6">
    <location>
        <begin position="422"/>
        <end position="444"/>
    </location>
</feature>
<evidence type="ECO:0000256" key="5">
    <source>
        <dbReference type="ARBA" id="ARBA00023136"/>
    </source>
</evidence>
<feature type="transmembrane region" description="Helical" evidence="6">
    <location>
        <begin position="393"/>
        <end position="410"/>
    </location>
</feature>
<evidence type="ECO:0000256" key="4">
    <source>
        <dbReference type="ARBA" id="ARBA00022989"/>
    </source>
</evidence>
<dbReference type="PANTHER" id="PTHR30250">
    <property type="entry name" value="PST FAMILY PREDICTED COLANIC ACID TRANSPORTER"/>
    <property type="match status" value="1"/>
</dbReference>
<proteinExistence type="predicted"/>
<evidence type="ECO:0000313" key="7">
    <source>
        <dbReference type="EMBL" id="RQW64432.1"/>
    </source>
</evidence>
<dbReference type="PANTHER" id="PTHR30250:SF26">
    <property type="entry name" value="PSMA PROTEIN"/>
    <property type="match status" value="1"/>
</dbReference>